<dbReference type="EMBL" id="JBBBZM010000051">
    <property type="protein sequence ID" value="KAL0636369.1"/>
    <property type="molecule type" value="Genomic_DNA"/>
</dbReference>
<protein>
    <recommendedName>
        <fullName evidence="1">Azaphilone pigments biosynthesis cluster protein L N-terminal domain-containing protein</fullName>
    </recommendedName>
</protein>
<dbReference type="Proteomes" id="UP001447188">
    <property type="component" value="Unassembled WGS sequence"/>
</dbReference>
<proteinExistence type="predicted"/>
<keyword evidence="3" id="KW-1185">Reference proteome</keyword>
<evidence type="ECO:0000313" key="3">
    <source>
        <dbReference type="Proteomes" id="UP001447188"/>
    </source>
</evidence>
<organism evidence="2 3">
    <name type="scientific">Discina gigas</name>
    <dbReference type="NCBI Taxonomy" id="1032678"/>
    <lineage>
        <taxon>Eukaryota</taxon>
        <taxon>Fungi</taxon>
        <taxon>Dikarya</taxon>
        <taxon>Ascomycota</taxon>
        <taxon>Pezizomycotina</taxon>
        <taxon>Pezizomycetes</taxon>
        <taxon>Pezizales</taxon>
        <taxon>Discinaceae</taxon>
        <taxon>Discina</taxon>
    </lineage>
</organism>
<feature type="domain" description="Azaphilone pigments biosynthesis cluster protein L N-terminal" evidence="1">
    <location>
        <begin position="3"/>
        <end position="143"/>
    </location>
</feature>
<name>A0ABR3GKC2_9PEZI</name>
<comment type="caution">
    <text evidence="2">The sequence shown here is derived from an EMBL/GenBank/DDBJ whole genome shotgun (WGS) entry which is preliminary data.</text>
</comment>
<gene>
    <name evidence="2" type="ORF">Q9L58_004619</name>
</gene>
<dbReference type="Pfam" id="PF17111">
    <property type="entry name" value="PigL_N"/>
    <property type="match status" value="1"/>
</dbReference>
<evidence type="ECO:0000313" key="2">
    <source>
        <dbReference type="EMBL" id="KAL0636369.1"/>
    </source>
</evidence>
<evidence type="ECO:0000259" key="1">
    <source>
        <dbReference type="Pfam" id="PF17111"/>
    </source>
</evidence>
<accession>A0ABR3GKC2</accession>
<dbReference type="InterPro" id="IPR031348">
    <property type="entry name" value="PigL_N"/>
</dbReference>
<sequence length="485" mass="53446">MSDPLSLAASITGIVAIGLHITHVVAQFVGDTRSAPKSIRSLGVELEILCNILEKVRTMAEGCTPHAPVLQSHVLVQILEGMKVDFEDLSEILGAHTSTPSDSALRQGWKQVRWVFRESEVADLRRSIEAYKSSLLLTLTFAKQYESRRRPLVYLLMMAGTRSESLDRRTAENIFAEMAATRKDLADVRALCHQLRNRNRGLSRLATQSSSLHQLRANTSTVSLTVLTSVATGQSTASAQSGFSTRSNRSASSITSIASSYWATSIIDLYCTELEDISAQSPVPQSPVHEELTSGTPDTPISSTVRNHTLQLAQLSSLAGESSRRPARSFPTFFRSSTLTATWQFPFPQPTRETCVPVIMPTTAATDNIYHFNGMLFYPAPKLAPGAFTPVPGPHATVVEQDEYVRRSVEQNADFLLRKSPNDNEMKDSLGIMKLFWRCHALYRLDPLSDAIRGFSSPGFRKNPSANLLRTYGFQVPDLSPGTLE</sequence>
<reference evidence="2 3" key="1">
    <citation type="submission" date="2024-02" db="EMBL/GenBank/DDBJ databases">
        <title>Discinaceae phylogenomics.</title>
        <authorList>
            <person name="Dirks A.C."/>
            <person name="James T.Y."/>
        </authorList>
    </citation>
    <scope>NUCLEOTIDE SEQUENCE [LARGE SCALE GENOMIC DNA]</scope>
    <source>
        <strain evidence="2 3">ACD0624</strain>
    </source>
</reference>